<dbReference type="PANTHER" id="PTHR11616:SF325">
    <property type="entry name" value="TRANSPORTER"/>
    <property type="match status" value="1"/>
</dbReference>
<keyword evidence="8" id="KW-0479">Metal-binding</keyword>
<name>A0A7R9LQJ3_9ACAR</name>
<evidence type="ECO:0000256" key="8">
    <source>
        <dbReference type="PIRSR" id="PIRSR600175-1"/>
    </source>
</evidence>
<protein>
    <submittedName>
        <fullName evidence="11">Uncharacterized protein</fullName>
    </submittedName>
</protein>
<dbReference type="Proteomes" id="UP000728032">
    <property type="component" value="Unassembled WGS sequence"/>
</dbReference>
<feature type="transmembrane region" description="Helical" evidence="10">
    <location>
        <begin position="42"/>
        <end position="62"/>
    </location>
</feature>
<keyword evidence="9" id="KW-1015">Disulfide bond</keyword>
<keyword evidence="8" id="KW-0915">Sodium</keyword>
<feature type="transmembrane region" description="Helical" evidence="10">
    <location>
        <begin position="384"/>
        <end position="402"/>
    </location>
</feature>
<evidence type="ECO:0000256" key="10">
    <source>
        <dbReference type="SAM" id="Phobius"/>
    </source>
</evidence>
<dbReference type="EMBL" id="CAJPVJ010002231">
    <property type="protein sequence ID" value="CAG2165972.1"/>
    <property type="molecule type" value="Genomic_DNA"/>
</dbReference>
<evidence type="ECO:0000256" key="4">
    <source>
        <dbReference type="ARBA" id="ARBA00022692"/>
    </source>
</evidence>
<feature type="transmembrane region" description="Helical" evidence="10">
    <location>
        <begin position="205"/>
        <end position="224"/>
    </location>
</feature>
<feature type="transmembrane region" description="Helical" evidence="10">
    <location>
        <begin position="460"/>
        <end position="479"/>
    </location>
</feature>
<evidence type="ECO:0000256" key="1">
    <source>
        <dbReference type="ARBA" id="ARBA00004141"/>
    </source>
</evidence>
<keyword evidence="4 10" id="KW-0812">Transmembrane</keyword>
<evidence type="ECO:0000256" key="5">
    <source>
        <dbReference type="ARBA" id="ARBA00022847"/>
    </source>
</evidence>
<dbReference type="Pfam" id="PF00209">
    <property type="entry name" value="SNF"/>
    <property type="match status" value="1"/>
</dbReference>
<feature type="transmembrane region" description="Helical" evidence="10">
    <location>
        <begin position="244"/>
        <end position="268"/>
    </location>
</feature>
<feature type="binding site" evidence="8">
    <location>
        <position position="356"/>
    </location>
    <ligand>
        <name>Na(+)</name>
        <dbReference type="ChEBI" id="CHEBI:29101"/>
        <label>1</label>
    </ligand>
</feature>
<evidence type="ECO:0000256" key="3">
    <source>
        <dbReference type="ARBA" id="ARBA00022448"/>
    </source>
</evidence>
<dbReference type="GO" id="GO:0005332">
    <property type="term" value="F:gamma-aminobutyric acid:sodium:chloride symporter activity"/>
    <property type="evidence" value="ECO:0007669"/>
    <property type="project" value="TreeGrafter"/>
</dbReference>
<evidence type="ECO:0000256" key="9">
    <source>
        <dbReference type="PIRSR" id="PIRSR600175-2"/>
    </source>
</evidence>
<evidence type="ECO:0000313" key="11">
    <source>
        <dbReference type="EMBL" id="CAD7646003.1"/>
    </source>
</evidence>
<organism evidence="11">
    <name type="scientific">Oppiella nova</name>
    <dbReference type="NCBI Taxonomy" id="334625"/>
    <lineage>
        <taxon>Eukaryota</taxon>
        <taxon>Metazoa</taxon>
        <taxon>Ecdysozoa</taxon>
        <taxon>Arthropoda</taxon>
        <taxon>Chelicerata</taxon>
        <taxon>Arachnida</taxon>
        <taxon>Acari</taxon>
        <taxon>Acariformes</taxon>
        <taxon>Sarcoptiformes</taxon>
        <taxon>Oribatida</taxon>
        <taxon>Brachypylina</taxon>
        <taxon>Oppioidea</taxon>
        <taxon>Oppiidae</taxon>
        <taxon>Oppiella</taxon>
    </lineage>
</organism>
<gene>
    <name evidence="11" type="ORF">ONB1V03_LOCUS5505</name>
</gene>
<feature type="binding site" evidence="8">
    <location>
        <position position="287"/>
    </location>
    <ligand>
        <name>Na(+)</name>
        <dbReference type="ChEBI" id="CHEBI:29101"/>
        <label>1</label>
    </ligand>
</feature>
<sequence length="559" mass="63709">MYIIVFNGAFLIPYIIFLIFGGIPVLFLETAIGQYFRNGGLIPYIIFLIFGGIPVLFLETAIGQYFRNGGISVWQLICPISKGIGIGTIVVSFILNCYYIVIISWALLYLYYSFSWVLPWSTCDNAWNTARCWSPYTNTTANEHSVNSVIEFWERKIIQISEGIDHPDGIQYELALTLLIAWILCFFCIWRGIKSTGKAAYVTAIFPYFVMTALFIRGITLPGAGDGIKFYLLPDMSRLSDPQVWIDAGTQIFFSYAIALGCMTALGSYNDFHNDFYHQLFFLCCMNSGTSMYAGFAIFSVLGFMAHEQGLTVGQVAESGPGLAFIAYPRAVAQMPGSTIWAILFFVMILLLGLGSQFVGVEGFITSVVDIYPHYLRYGKRREWFIFGTCFVSYLVGLLMVTRGGMYVFQLFDYYGASGMCLLWFCFFESIVIGWIYNADRLYKNIEEMVGFRMFIWFKLCWKYFTPLLTFGTFSFYAITYKPLKYNNIYVYPGWAIAFGWSLALCSMVIVPLYAIYIWFSTPYSSDKLKKLFGSSQSPYYDKQESNDHRIANVSENSL</sequence>
<feature type="transmembrane region" description="Helical" evidence="10">
    <location>
        <begin position="83"/>
        <end position="112"/>
    </location>
</feature>
<dbReference type="GO" id="GO:0046872">
    <property type="term" value="F:metal ion binding"/>
    <property type="evidence" value="ECO:0007669"/>
    <property type="project" value="UniProtKB-KW"/>
</dbReference>
<dbReference type="EMBL" id="OC917056">
    <property type="protein sequence ID" value="CAD7646003.1"/>
    <property type="molecule type" value="Genomic_DNA"/>
</dbReference>
<dbReference type="PROSITE" id="PS50267">
    <property type="entry name" value="NA_NEUROTRAN_SYMP_3"/>
    <property type="match status" value="2"/>
</dbReference>
<proteinExistence type="inferred from homology"/>
<keyword evidence="3" id="KW-0813">Transport</keyword>
<feature type="transmembrane region" description="Helical" evidence="10">
    <location>
        <begin position="339"/>
        <end position="372"/>
    </location>
</feature>
<evidence type="ECO:0000256" key="6">
    <source>
        <dbReference type="ARBA" id="ARBA00022989"/>
    </source>
</evidence>
<dbReference type="OrthoDB" id="6581954at2759"/>
<accession>A0A7R9LQJ3</accession>
<evidence type="ECO:0000313" key="12">
    <source>
        <dbReference type="Proteomes" id="UP000728032"/>
    </source>
</evidence>
<keyword evidence="5" id="KW-0769">Symport</keyword>
<dbReference type="InterPro" id="IPR000175">
    <property type="entry name" value="Na/ntran_symport"/>
</dbReference>
<keyword evidence="12" id="KW-1185">Reference proteome</keyword>
<feature type="transmembrane region" description="Helical" evidence="10">
    <location>
        <begin position="499"/>
        <end position="520"/>
    </location>
</feature>
<dbReference type="PRINTS" id="PR00176">
    <property type="entry name" value="NANEUSMPORT"/>
</dbReference>
<reference evidence="11" key="1">
    <citation type="submission" date="2020-11" db="EMBL/GenBank/DDBJ databases">
        <authorList>
            <person name="Tran Van P."/>
        </authorList>
    </citation>
    <scope>NUCLEOTIDE SEQUENCE</scope>
</reference>
<dbReference type="SUPFAM" id="SSF161070">
    <property type="entry name" value="SNF-like"/>
    <property type="match status" value="2"/>
</dbReference>
<dbReference type="AlphaFoldDB" id="A0A7R9LQJ3"/>
<feature type="transmembrane region" description="Helical" evidence="10">
    <location>
        <begin position="12"/>
        <end position="36"/>
    </location>
</feature>
<evidence type="ECO:0000256" key="2">
    <source>
        <dbReference type="ARBA" id="ARBA00006459"/>
    </source>
</evidence>
<feature type="transmembrane region" description="Helical" evidence="10">
    <location>
        <begin position="280"/>
        <end position="306"/>
    </location>
</feature>
<feature type="disulfide bond" evidence="9">
    <location>
        <begin position="123"/>
        <end position="132"/>
    </location>
</feature>
<feature type="binding site" evidence="8">
    <location>
        <position position="352"/>
    </location>
    <ligand>
        <name>Na(+)</name>
        <dbReference type="ChEBI" id="CHEBI:29101"/>
        <label>2</label>
    </ligand>
</feature>
<dbReference type="PANTHER" id="PTHR11616">
    <property type="entry name" value="SODIUM/CHLORIDE DEPENDENT TRANSPORTER"/>
    <property type="match status" value="1"/>
</dbReference>
<dbReference type="GO" id="GO:0005886">
    <property type="term" value="C:plasma membrane"/>
    <property type="evidence" value="ECO:0007669"/>
    <property type="project" value="TreeGrafter"/>
</dbReference>
<feature type="transmembrane region" description="Helical" evidence="10">
    <location>
        <begin position="414"/>
        <end position="439"/>
    </location>
</feature>
<keyword evidence="6 10" id="KW-1133">Transmembrane helix</keyword>
<dbReference type="InterPro" id="IPR037272">
    <property type="entry name" value="SNS_sf"/>
</dbReference>
<keyword evidence="7 10" id="KW-0472">Membrane</keyword>
<dbReference type="PROSITE" id="PS00754">
    <property type="entry name" value="NA_NEUROTRAN_SYMP_2"/>
    <property type="match status" value="1"/>
</dbReference>
<comment type="subcellular location">
    <subcellularLocation>
        <location evidence="1">Membrane</location>
        <topology evidence="1">Multi-pass membrane protein</topology>
    </subcellularLocation>
</comment>
<comment type="similarity">
    <text evidence="2">Belongs to the sodium:neurotransmitter symporter (SNF) (TC 2.A.22) family.</text>
</comment>
<feature type="transmembrane region" description="Helical" evidence="10">
    <location>
        <begin position="174"/>
        <end position="193"/>
    </location>
</feature>
<feature type="binding site" evidence="8">
    <location>
        <position position="255"/>
    </location>
    <ligand>
        <name>Na(+)</name>
        <dbReference type="ChEBI" id="CHEBI:29101"/>
        <label>1</label>
    </ligand>
</feature>
<evidence type="ECO:0000256" key="7">
    <source>
        <dbReference type="ARBA" id="ARBA00023136"/>
    </source>
</evidence>